<comment type="caution">
    <text evidence="2">The sequence shown here is derived from an EMBL/GenBank/DDBJ whole genome shotgun (WGS) entry which is preliminary data.</text>
</comment>
<reference evidence="2 3" key="1">
    <citation type="journal article" date="2024" name="Proc. Natl. Acad. Sci. U.S.A.">
        <title>The genetic regulatory architecture and epigenomic basis for age-related changes in rattlesnake venom.</title>
        <authorList>
            <person name="Hogan M.P."/>
            <person name="Holding M.L."/>
            <person name="Nystrom G.S."/>
            <person name="Colston T.J."/>
            <person name="Bartlett D.A."/>
            <person name="Mason A.J."/>
            <person name="Ellsworth S.A."/>
            <person name="Rautsaw R.M."/>
            <person name="Lawrence K.C."/>
            <person name="Strickland J.L."/>
            <person name="He B."/>
            <person name="Fraser P."/>
            <person name="Margres M.J."/>
            <person name="Gilbert D.M."/>
            <person name="Gibbs H.L."/>
            <person name="Parkinson C.L."/>
            <person name="Rokyta D.R."/>
        </authorList>
    </citation>
    <scope>NUCLEOTIDE SEQUENCE [LARGE SCALE GENOMIC DNA]</scope>
    <source>
        <strain evidence="2">DRR0105</strain>
    </source>
</reference>
<sequence>MVTVKSVKVLNKYVMSTINVNNEFNTTTLHGRNGQCKTRQLRFAKYQKLGKFKTSSKWESPPPFIRIAYRIRAGAETLSQKEGGGGLQGSCPEGDFKQPLFCTEGPTFGQIVDTDYETYMIIYLTRGLDTFLTLEGRQQNITPDLETKFKNVAASVGITGEVVPVVLKETC</sequence>
<dbReference type="SUPFAM" id="SSF50814">
    <property type="entry name" value="Lipocalins"/>
    <property type="match status" value="1"/>
</dbReference>
<dbReference type="Pfam" id="PF00061">
    <property type="entry name" value="Lipocalin"/>
    <property type="match status" value="1"/>
</dbReference>
<proteinExistence type="predicted"/>
<dbReference type="EMBL" id="JAOTOJ010000016">
    <property type="protein sequence ID" value="KAK9392237.1"/>
    <property type="molecule type" value="Genomic_DNA"/>
</dbReference>
<keyword evidence="3" id="KW-1185">Reference proteome</keyword>
<feature type="domain" description="Lipocalin/cytosolic fatty-acid binding" evidence="1">
    <location>
        <begin position="111"/>
        <end position="163"/>
    </location>
</feature>
<protein>
    <recommendedName>
        <fullName evidence="1">Lipocalin/cytosolic fatty-acid binding domain-containing protein</fullName>
    </recommendedName>
</protein>
<evidence type="ECO:0000259" key="1">
    <source>
        <dbReference type="Pfam" id="PF00061"/>
    </source>
</evidence>
<dbReference type="Proteomes" id="UP001474421">
    <property type="component" value="Unassembled WGS sequence"/>
</dbReference>
<gene>
    <name evidence="2" type="ORF">NXF25_017081</name>
</gene>
<name>A0AAW1AR91_CROAD</name>
<dbReference type="InterPro" id="IPR012674">
    <property type="entry name" value="Calycin"/>
</dbReference>
<accession>A0AAW1AR91</accession>
<evidence type="ECO:0000313" key="2">
    <source>
        <dbReference type="EMBL" id="KAK9392237.1"/>
    </source>
</evidence>
<organism evidence="2 3">
    <name type="scientific">Crotalus adamanteus</name>
    <name type="common">Eastern diamondback rattlesnake</name>
    <dbReference type="NCBI Taxonomy" id="8729"/>
    <lineage>
        <taxon>Eukaryota</taxon>
        <taxon>Metazoa</taxon>
        <taxon>Chordata</taxon>
        <taxon>Craniata</taxon>
        <taxon>Vertebrata</taxon>
        <taxon>Euteleostomi</taxon>
        <taxon>Lepidosauria</taxon>
        <taxon>Squamata</taxon>
        <taxon>Bifurcata</taxon>
        <taxon>Unidentata</taxon>
        <taxon>Episquamata</taxon>
        <taxon>Toxicofera</taxon>
        <taxon>Serpentes</taxon>
        <taxon>Colubroidea</taxon>
        <taxon>Viperidae</taxon>
        <taxon>Crotalinae</taxon>
        <taxon>Crotalus</taxon>
    </lineage>
</organism>
<dbReference type="AlphaFoldDB" id="A0AAW1AR91"/>
<evidence type="ECO:0000313" key="3">
    <source>
        <dbReference type="Proteomes" id="UP001474421"/>
    </source>
</evidence>
<dbReference type="Gene3D" id="2.40.128.20">
    <property type="match status" value="1"/>
</dbReference>
<dbReference type="InterPro" id="IPR000566">
    <property type="entry name" value="Lipocln_cytosolic_FA-bd_dom"/>
</dbReference>